<feature type="region of interest" description="Disordered" evidence="1">
    <location>
        <begin position="43"/>
        <end position="88"/>
    </location>
</feature>
<feature type="region of interest" description="Disordered" evidence="1">
    <location>
        <begin position="153"/>
        <end position="172"/>
    </location>
</feature>
<protein>
    <submittedName>
        <fullName evidence="2">Uncharacterized protein</fullName>
    </submittedName>
</protein>
<accession>A0A498Q4T4</accession>
<keyword evidence="3" id="KW-1185">Reference proteome</keyword>
<evidence type="ECO:0000256" key="1">
    <source>
        <dbReference type="SAM" id="MobiDB-lite"/>
    </source>
</evidence>
<dbReference type="AlphaFoldDB" id="A0A498Q4T4"/>
<feature type="compositionally biased region" description="Basic residues" evidence="1">
    <location>
        <begin position="43"/>
        <end position="58"/>
    </location>
</feature>
<sequence length="200" mass="23181">MAAVPFDVDADRRAAIAQKLRPRQPERDQQDLVYPGMKRRGHLTQKHAGGRGIQHHRQTPSSGQRIHRGLDRGQRGRGRRHLPPHPHLTNDFWAACMLGQQRRPPRKRRPSHRQRYVLAAAMLGPGDVEVLHQNPPRHPVDGQMMNDQHQLARRADPQRRKHHPAGRVQSRPRPYHRLLGQHIHRGQAPTRIHRARFGHP</sequence>
<gene>
    <name evidence="2" type="ORF">LAUMK13_03009</name>
</gene>
<dbReference type="EMBL" id="UPHQ01000152">
    <property type="protein sequence ID" value="VBA40347.1"/>
    <property type="molecule type" value="Genomic_DNA"/>
</dbReference>
<reference evidence="2 3" key="1">
    <citation type="submission" date="2018-09" db="EMBL/GenBank/DDBJ databases">
        <authorList>
            <person name="Tagini F."/>
        </authorList>
    </citation>
    <scope>NUCLEOTIDE SEQUENCE [LARGE SCALE GENOMIC DNA]</scope>
    <source>
        <strain evidence="2 3">MK13</strain>
    </source>
</reference>
<evidence type="ECO:0000313" key="2">
    <source>
        <dbReference type="EMBL" id="VBA40347.1"/>
    </source>
</evidence>
<dbReference type="Proteomes" id="UP000267289">
    <property type="component" value="Unassembled WGS sequence"/>
</dbReference>
<feature type="compositionally biased region" description="Basic residues" evidence="1">
    <location>
        <begin position="75"/>
        <end position="84"/>
    </location>
</feature>
<evidence type="ECO:0000313" key="3">
    <source>
        <dbReference type="Proteomes" id="UP000267289"/>
    </source>
</evidence>
<name>A0A498Q4T4_9MYCO</name>
<proteinExistence type="predicted"/>
<organism evidence="2 3">
    <name type="scientific">Mycobacterium innocens</name>
    <dbReference type="NCBI Taxonomy" id="2341083"/>
    <lineage>
        <taxon>Bacteria</taxon>
        <taxon>Bacillati</taxon>
        <taxon>Actinomycetota</taxon>
        <taxon>Actinomycetes</taxon>
        <taxon>Mycobacteriales</taxon>
        <taxon>Mycobacteriaceae</taxon>
        <taxon>Mycobacterium</taxon>
    </lineage>
</organism>